<dbReference type="PANTHER" id="PTHR43649">
    <property type="entry name" value="ARABINOSE-BINDING PROTEIN-RELATED"/>
    <property type="match status" value="1"/>
</dbReference>
<feature type="region of interest" description="Disordered" evidence="6">
    <location>
        <begin position="1"/>
        <end position="45"/>
    </location>
</feature>
<dbReference type="InterPro" id="IPR050490">
    <property type="entry name" value="Bact_solute-bd_prot1"/>
</dbReference>
<keyword evidence="5" id="KW-0449">Lipoprotein</keyword>
<feature type="compositionally biased region" description="Basic and acidic residues" evidence="6">
    <location>
        <begin position="13"/>
        <end position="31"/>
    </location>
</feature>
<organism evidence="7 8">
    <name type="scientific">Paenibacillus hemerocallicola</name>
    <dbReference type="NCBI Taxonomy" id="1172614"/>
    <lineage>
        <taxon>Bacteria</taxon>
        <taxon>Bacillati</taxon>
        <taxon>Bacillota</taxon>
        <taxon>Bacilli</taxon>
        <taxon>Bacillales</taxon>
        <taxon>Paenibacillaceae</taxon>
        <taxon>Paenibacillus</taxon>
    </lineage>
</organism>
<reference evidence="7 8" key="1">
    <citation type="submission" date="2019-05" db="EMBL/GenBank/DDBJ databases">
        <title>We sequenced the genome of Paenibacillus hemerocallicola KCTC 33185 for further insight into its adaptation and study the phylogeny of Paenibacillus.</title>
        <authorList>
            <person name="Narsing Rao M.P."/>
        </authorList>
    </citation>
    <scope>NUCLEOTIDE SEQUENCE [LARGE SCALE GENOMIC DNA]</scope>
    <source>
        <strain evidence="7 8">KCTC 33185</strain>
    </source>
</reference>
<evidence type="ECO:0000256" key="4">
    <source>
        <dbReference type="ARBA" id="ARBA00023139"/>
    </source>
</evidence>
<proteinExistence type="predicted"/>
<evidence type="ECO:0000313" key="8">
    <source>
        <dbReference type="Proteomes" id="UP000307943"/>
    </source>
</evidence>
<evidence type="ECO:0000256" key="5">
    <source>
        <dbReference type="ARBA" id="ARBA00023288"/>
    </source>
</evidence>
<evidence type="ECO:0000256" key="3">
    <source>
        <dbReference type="ARBA" id="ARBA00023136"/>
    </source>
</evidence>
<dbReference type="OrthoDB" id="9768630at2"/>
<evidence type="ECO:0000256" key="2">
    <source>
        <dbReference type="ARBA" id="ARBA00022729"/>
    </source>
</evidence>
<dbReference type="AlphaFoldDB" id="A0A5C4TC24"/>
<gene>
    <name evidence="7" type="ORF">FE784_08740</name>
</gene>
<keyword evidence="2" id="KW-0732">Signal</keyword>
<evidence type="ECO:0000256" key="1">
    <source>
        <dbReference type="ARBA" id="ARBA00022475"/>
    </source>
</evidence>
<evidence type="ECO:0000313" key="7">
    <source>
        <dbReference type="EMBL" id="TNJ66644.1"/>
    </source>
</evidence>
<dbReference type="Proteomes" id="UP000307943">
    <property type="component" value="Unassembled WGS sequence"/>
</dbReference>
<dbReference type="InterPro" id="IPR006059">
    <property type="entry name" value="SBP"/>
</dbReference>
<keyword evidence="4" id="KW-0564">Palmitate</keyword>
<keyword evidence="8" id="KW-1185">Reference proteome</keyword>
<name>A0A5C4TC24_9BACL</name>
<dbReference type="PANTHER" id="PTHR43649:SF33">
    <property type="entry name" value="POLYGALACTURONAN_RHAMNOGALACTURONAN-BINDING PROTEIN YTCQ"/>
    <property type="match status" value="1"/>
</dbReference>
<protein>
    <submittedName>
        <fullName evidence="7">Extracellular solute-binding protein</fullName>
    </submittedName>
</protein>
<keyword evidence="3" id="KW-0472">Membrane</keyword>
<dbReference type="Pfam" id="PF01547">
    <property type="entry name" value="SBP_bac_1"/>
    <property type="match status" value="1"/>
</dbReference>
<accession>A0A5C4TC24</accession>
<dbReference type="EMBL" id="VDCQ01000009">
    <property type="protein sequence ID" value="TNJ66644.1"/>
    <property type="molecule type" value="Genomic_DNA"/>
</dbReference>
<dbReference type="SUPFAM" id="SSF53850">
    <property type="entry name" value="Periplasmic binding protein-like II"/>
    <property type="match status" value="1"/>
</dbReference>
<sequence length="478" mass="53283">MHTAAVPGIGDGRLCRGGRDVEGHTETDGRIARQQSGEPSHGGGRIMGQSIKWMIGLGVMATLLGACGKEEKQPAPEATVMDRVTAGEPVTLKVWGGDNEQVFQEQMVEPIRRKYPNVTLEQIPLGGNTLEKLIASGNTPDIMKATKNFMIFQVIPQKMNYDMTPLIKKYGYDLGRYDADMIKSMQGFSDKGEMYALPHIKVVHSLLYNKQLFDRFGVTPPKDNMTWDEAIQLAARMTRVDGGVQYRGMDMQFYNMIASQLNLEVIDRSGKANMSAWTRPAELFKRLYSIPGNNVAIPGTIARVMDPFYKETLAMVVVNPGPMITASKEYPQLSWDLATVPTYQELPNTDPYMNYTFLGIAATSKLKDEAFRVIAHLNSDEVQIGFNRLATPTVLSDPAIQKQFAADIPELKGKNVEALFKHKQSDPYVSVYFDNTVDTLVRQKFNEIITGAKDNNTILRELDEAIEKNIADKKQAGQ</sequence>
<comment type="caution">
    <text evidence="7">The sequence shown here is derived from an EMBL/GenBank/DDBJ whole genome shotgun (WGS) entry which is preliminary data.</text>
</comment>
<keyword evidence="1" id="KW-1003">Cell membrane</keyword>
<evidence type="ECO:0000256" key="6">
    <source>
        <dbReference type="SAM" id="MobiDB-lite"/>
    </source>
</evidence>
<dbReference type="Gene3D" id="3.40.190.10">
    <property type="entry name" value="Periplasmic binding protein-like II"/>
    <property type="match status" value="1"/>
</dbReference>